<dbReference type="AlphaFoldDB" id="A0A0F9IG04"/>
<evidence type="ECO:0000313" key="2">
    <source>
        <dbReference type="EMBL" id="KKL92720.1"/>
    </source>
</evidence>
<sequence>NVPNMVDGSSGTTTPIFQADNEYIIIGADTAFQEFELIYTQGASGAGIKPVFGYSIAGTNQFTEAGFTPVDGTNGARNTGVVAWDASDVVNHVADTTTGKFQIRITRTRGSLSTEPILGYVKTTSTTEYLWDKDGNANIKTLVISTVAAEGSDVDKFLVDSSGVVKFRTGAEVLSDIGGSGSGHNHSGVYEPADAGLTSLAALTYVSNSFIKVTATDTYVIRTIAETKTDLSLNNVTNVATNDTAYSATSWNTNTDAATKNTIRDKVETMDTAIGSNTTHRSSDGSDHSIVGSNTTAIGLNTTHRGLSSGNPHSVTPTELSLVIGTNTQAHGDILDDLNTLTASASNGQFIVATGVGVFAYESTTTARTSLGIGESDSPTFGGLVIADGGTIGQAAGPLIEFDDSNNFLEITGCKVGMGIAVPLYALHVASADAHHRIQIDGIAAGSTSGFFLTSDAGTYGATIRLSATGVYEQYATQAWYQNHVMLDGVLEIKERAAAKPNTAAYGQLWIKNTVPCELWFTDDAGLDTKII</sequence>
<comment type="caution">
    <text evidence="2">The sequence shown here is derived from an EMBL/GenBank/DDBJ whole genome shotgun (WGS) entry which is preliminary data.</text>
</comment>
<organism evidence="2">
    <name type="scientific">marine sediment metagenome</name>
    <dbReference type="NCBI Taxonomy" id="412755"/>
    <lineage>
        <taxon>unclassified sequences</taxon>
        <taxon>metagenomes</taxon>
        <taxon>ecological metagenomes</taxon>
    </lineage>
</organism>
<name>A0A0F9IG04_9ZZZZ</name>
<dbReference type="EMBL" id="LAZR01019390">
    <property type="protein sequence ID" value="KKL92720.1"/>
    <property type="molecule type" value="Genomic_DNA"/>
</dbReference>
<protein>
    <submittedName>
        <fullName evidence="2">Uncharacterized protein</fullName>
    </submittedName>
</protein>
<feature type="region of interest" description="Disordered" evidence="1">
    <location>
        <begin position="274"/>
        <end position="294"/>
    </location>
</feature>
<gene>
    <name evidence="2" type="ORF">LCGC14_1881890</name>
</gene>
<feature type="non-terminal residue" evidence="2">
    <location>
        <position position="1"/>
    </location>
</feature>
<evidence type="ECO:0000256" key="1">
    <source>
        <dbReference type="SAM" id="MobiDB-lite"/>
    </source>
</evidence>
<proteinExistence type="predicted"/>
<reference evidence="2" key="1">
    <citation type="journal article" date="2015" name="Nature">
        <title>Complex archaea that bridge the gap between prokaryotes and eukaryotes.</title>
        <authorList>
            <person name="Spang A."/>
            <person name="Saw J.H."/>
            <person name="Jorgensen S.L."/>
            <person name="Zaremba-Niedzwiedzka K."/>
            <person name="Martijn J."/>
            <person name="Lind A.E."/>
            <person name="van Eijk R."/>
            <person name="Schleper C."/>
            <person name="Guy L."/>
            <person name="Ettema T.J."/>
        </authorList>
    </citation>
    <scope>NUCLEOTIDE SEQUENCE</scope>
</reference>
<accession>A0A0F9IG04</accession>